<feature type="domain" description="Polysaccharide chain length determinant N-terminal" evidence="10">
    <location>
        <begin position="28"/>
        <end position="119"/>
    </location>
</feature>
<keyword evidence="3 9" id="KW-0812">Transmembrane</keyword>
<dbReference type="NCBIfam" id="TIGR01007">
    <property type="entry name" value="eps_fam"/>
    <property type="match status" value="1"/>
</dbReference>
<dbReference type="AlphaFoldDB" id="A0A7Y7QYM5"/>
<dbReference type="InterPro" id="IPR005702">
    <property type="entry name" value="Wzc-like_C"/>
</dbReference>
<evidence type="ECO:0000259" key="10">
    <source>
        <dbReference type="Pfam" id="PF02706"/>
    </source>
</evidence>
<dbReference type="InterPro" id="IPR032807">
    <property type="entry name" value="GNVR"/>
</dbReference>
<dbReference type="Proteomes" id="UP000557656">
    <property type="component" value="Unassembled WGS sequence"/>
</dbReference>
<evidence type="ECO:0000259" key="11">
    <source>
        <dbReference type="Pfam" id="PF13807"/>
    </source>
</evidence>
<dbReference type="CDD" id="cd05387">
    <property type="entry name" value="BY-kinase"/>
    <property type="match status" value="1"/>
</dbReference>
<dbReference type="PANTHER" id="PTHR32309:SF13">
    <property type="entry name" value="FERRIC ENTEROBACTIN TRANSPORT PROTEIN FEPE"/>
    <property type="match status" value="1"/>
</dbReference>
<feature type="transmembrane region" description="Helical" evidence="9">
    <location>
        <begin position="452"/>
        <end position="474"/>
    </location>
</feature>
<dbReference type="PANTHER" id="PTHR32309">
    <property type="entry name" value="TYROSINE-PROTEIN KINASE"/>
    <property type="match status" value="1"/>
</dbReference>
<keyword evidence="15" id="KW-1185">Reference proteome</keyword>
<dbReference type="GO" id="GO:0004713">
    <property type="term" value="F:protein tyrosine kinase activity"/>
    <property type="evidence" value="ECO:0007669"/>
    <property type="project" value="TreeGrafter"/>
</dbReference>
<evidence type="ECO:0000313" key="14">
    <source>
        <dbReference type="Proteomes" id="UP000531581"/>
    </source>
</evidence>
<reference evidence="14 15" key="1">
    <citation type="submission" date="2020-05" db="EMBL/GenBank/DDBJ databases">
        <title>Draft Genome Sequences of Sphingomonas sp. Isolated from the International Space Station.</title>
        <authorList>
            <person name="Bijlani S."/>
            <person name="Singh N.K."/>
            <person name="Mason C.E."/>
            <person name="Wang C.C."/>
            <person name="Venkateswaran K."/>
        </authorList>
    </citation>
    <scope>NUCLEOTIDE SEQUENCE [LARGE SCALE GENOMIC DNA]</scope>
    <source>
        <strain evidence="12 15">IIF7SW-B5</strain>
        <strain evidence="13">ISS-IIF7SWP</strain>
    </source>
</reference>
<dbReference type="Proteomes" id="UP000531581">
    <property type="component" value="Unassembled WGS sequence"/>
</dbReference>
<keyword evidence="8" id="KW-0175">Coiled coil</keyword>
<evidence type="ECO:0000256" key="1">
    <source>
        <dbReference type="ARBA" id="ARBA00004651"/>
    </source>
</evidence>
<evidence type="ECO:0000256" key="7">
    <source>
        <dbReference type="ARBA" id="ARBA00023136"/>
    </source>
</evidence>
<dbReference type="InterPro" id="IPR027417">
    <property type="entry name" value="P-loop_NTPase"/>
</dbReference>
<dbReference type="SUPFAM" id="SSF52540">
    <property type="entry name" value="P-loop containing nucleoside triphosphate hydrolases"/>
    <property type="match status" value="1"/>
</dbReference>
<keyword evidence="2" id="KW-1003">Cell membrane</keyword>
<keyword evidence="13" id="KW-0808">Transferase</keyword>
<evidence type="ECO:0000256" key="2">
    <source>
        <dbReference type="ARBA" id="ARBA00022475"/>
    </source>
</evidence>
<proteinExistence type="predicted"/>
<feature type="transmembrane region" description="Helical" evidence="9">
    <location>
        <begin position="42"/>
        <end position="61"/>
    </location>
</feature>
<dbReference type="EMBL" id="JABYQV010000024">
    <property type="protein sequence ID" value="NVP33050.1"/>
    <property type="molecule type" value="Genomic_DNA"/>
</dbReference>
<accession>A0A7Y7QYM5</accession>
<comment type="subcellular location">
    <subcellularLocation>
        <location evidence="1">Cell membrane</location>
        <topology evidence="1">Multi-pass membrane protein</topology>
    </subcellularLocation>
</comment>
<evidence type="ECO:0000256" key="9">
    <source>
        <dbReference type="SAM" id="Phobius"/>
    </source>
</evidence>
<dbReference type="GO" id="GO:0005886">
    <property type="term" value="C:plasma membrane"/>
    <property type="evidence" value="ECO:0007669"/>
    <property type="project" value="UniProtKB-SubCell"/>
</dbReference>
<gene>
    <name evidence="12" type="ORF">HKX05_05405</name>
    <name evidence="13" type="ORF">HLV41_18610</name>
</gene>
<evidence type="ECO:0000313" key="13">
    <source>
        <dbReference type="EMBL" id="NVP33050.1"/>
    </source>
</evidence>
<name>A0A7Y7QYM5_9SPHN</name>
<keyword evidence="6 9" id="KW-1133">Transmembrane helix</keyword>
<protein>
    <submittedName>
        <fullName evidence="13">Polysaccharide biosynthesis tyrosine autokinase</fullName>
    </submittedName>
</protein>
<dbReference type="Pfam" id="PF13807">
    <property type="entry name" value="GNVR"/>
    <property type="match status" value="1"/>
</dbReference>
<evidence type="ECO:0000313" key="15">
    <source>
        <dbReference type="Proteomes" id="UP000557656"/>
    </source>
</evidence>
<dbReference type="InterPro" id="IPR033756">
    <property type="entry name" value="YlxH/NBP35"/>
</dbReference>
<evidence type="ECO:0000256" key="6">
    <source>
        <dbReference type="ARBA" id="ARBA00022989"/>
    </source>
</evidence>
<keyword evidence="7 9" id="KW-0472">Membrane</keyword>
<organism evidence="13 14">
    <name type="scientific">Sphingomonas sanguinis</name>
    <dbReference type="NCBI Taxonomy" id="33051"/>
    <lineage>
        <taxon>Bacteria</taxon>
        <taxon>Pseudomonadati</taxon>
        <taxon>Pseudomonadota</taxon>
        <taxon>Alphaproteobacteria</taxon>
        <taxon>Sphingomonadales</taxon>
        <taxon>Sphingomonadaceae</taxon>
        <taxon>Sphingomonas</taxon>
    </lineage>
</organism>
<feature type="domain" description="Tyrosine-protein kinase G-rich" evidence="11">
    <location>
        <begin position="403"/>
        <end position="473"/>
    </location>
</feature>
<evidence type="ECO:0000256" key="5">
    <source>
        <dbReference type="ARBA" id="ARBA00022840"/>
    </source>
</evidence>
<keyword evidence="5" id="KW-0067">ATP-binding</keyword>
<keyword evidence="4" id="KW-0547">Nucleotide-binding</keyword>
<evidence type="ECO:0000256" key="4">
    <source>
        <dbReference type="ARBA" id="ARBA00022741"/>
    </source>
</evidence>
<dbReference type="InterPro" id="IPR003856">
    <property type="entry name" value="LPS_length_determ_N"/>
</dbReference>
<dbReference type="EMBL" id="JABEOV010000008">
    <property type="protein sequence ID" value="NNG52783.1"/>
    <property type="molecule type" value="Genomic_DNA"/>
</dbReference>
<comment type="caution">
    <text evidence="13">The sequence shown here is derived from an EMBL/GenBank/DDBJ whole genome shotgun (WGS) entry which is preliminary data.</text>
</comment>
<evidence type="ECO:0000256" key="8">
    <source>
        <dbReference type="SAM" id="Coils"/>
    </source>
</evidence>
<feature type="coiled-coil region" evidence="8">
    <location>
        <begin position="275"/>
        <end position="360"/>
    </location>
</feature>
<keyword evidence="13" id="KW-0418">Kinase</keyword>
<dbReference type="Pfam" id="PF10609">
    <property type="entry name" value="ParA"/>
    <property type="match status" value="1"/>
</dbReference>
<sequence length="739" mass="80148">MQYERTVEPMQGVDRYQPAAVKDAGFSLSLPHVLSILKKRKWLILGSIAAALVLGLIVTLLTTPQYTSTTVVEIRRETGNFTNVDGADSRNTASVIDPEYYETQAGLLRSVALAQSVATDNRLQDNAAFFEMFGSREAKDWFANGRLVPGASTREERLREASRILLDNLNVSIQRLSRLATISFTSPDAAFSRKIANAWGTHFVQSTLDRRYAATSYARKFLEDRLSQLRTRIDQAERQLVNYAASQGIVNLPSDNAPVPGQTTTTERSLVAEDLIALNKELANATAQRIQAESRLSANGGEVAEALDNTAISEMRAQRAQIAAQYAELLQRFEPGYPPARSLKARLDTLDRSIAREETRVRSTLQGTFQAARTREAALGARVDQLKGSLFDLRRRSTQYNILLREVDTNRQLYDALLQRYKEIGVAGGVGVNNISVVDAANLPYKPSKPKFLLNLALAMIGGAIIGLGLAFALEQLEDSLSDPAEVPELLNVGLIGVIPKIDGEPLPALMDRKSALAEAYFSVQTSLALSTTHGFPRTLVVTSSRPNEGKSLTSFGLAKTLAMMGRRVLLIDGDMRSPSIHHMLDRNATPGLSNLLAGGAIPADVIQSSGVDNLAIVAAGDHPPSAAELLAGNRLSTFLTTLLEQFDHIVVDAPPVMGFADAPLIANQVEGTCFVIEAHGTHKSSARTALSRLRASDTTIFGAIVTKFEARRASSGYGYDYGYGYGYGYGEQGQATGK</sequence>
<evidence type="ECO:0000313" key="12">
    <source>
        <dbReference type="EMBL" id="NNG52783.1"/>
    </source>
</evidence>
<feature type="coiled-coil region" evidence="8">
    <location>
        <begin position="219"/>
        <end position="246"/>
    </location>
</feature>
<dbReference type="InterPro" id="IPR050445">
    <property type="entry name" value="Bact_polysacc_biosynth/exp"/>
</dbReference>
<dbReference type="RefSeq" id="WP_170171440.1">
    <property type="nucleotide sequence ID" value="NZ_JABEOV010000008.1"/>
</dbReference>
<dbReference type="Gene3D" id="3.40.50.300">
    <property type="entry name" value="P-loop containing nucleotide triphosphate hydrolases"/>
    <property type="match status" value="1"/>
</dbReference>
<dbReference type="Pfam" id="PF02706">
    <property type="entry name" value="Wzz"/>
    <property type="match status" value="1"/>
</dbReference>
<evidence type="ECO:0000256" key="3">
    <source>
        <dbReference type="ARBA" id="ARBA00022692"/>
    </source>
</evidence>
<dbReference type="GO" id="GO:0005524">
    <property type="term" value="F:ATP binding"/>
    <property type="evidence" value="ECO:0007669"/>
    <property type="project" value="UniProtKB-KW"/>
</dbReference>